<reference evidence="3" key="1">
    <citation type="submission" date="2020-03" db="EMBL/GenBank/DDBJ databases">
        <title>FDA dAtabase for Regulatory Grade micrObial Sequences (FDA-ARGOS): Supporting development and validation of Infectious Disease Dx tests.</title>
        <authorList>
            <person name="Campos J."/>
            <person name="Goldberg B."/>
            <person name="Tallon L."/>
            <person name="Sadzewicz L."/>
            <person name="Vavikolanu K."/>
            <person name="Mehta A."/>
            <person name="Aluvathingal J."/>
            <person name="Nadendla S."/>
            <person name="Nandy P."/>
            <person name="Geyer C."/>
            <person name="Yan Y."/>
            <person name="Sichtig H."/>
        </authorList>
    </citation>
    <scope>NUCLEOTIDE SEQUENCE [LARGE SCALE GENOMIC DNA]</scope>
    <source>
        <strain evidence="3">FDAARGOS_652</strain>
    </source>
</reference>
<dbReference type="InterPro" id="IPR018865">
    <property type="entry name" value="STK19-like"/>
</dbReference>
<sequence length="380" mass="43422">MPLQYSAAKTSSVSKSRSPSKSPVKKFQRDAKKLLPSQRVYKNNLQKLMASKTPSSPAKPDREKLEVQDYNVQLDYQLSSKDDVVVAVDTILSNRWSESTELHDRYKTRDLLGNEEEKVFQIKGLSSTLKAELIRYRHSLPQGLVAITQLYAIFHNEGPTFVDKSLELNIRKGILRKFIITNASPVISRSHNKFQVNKVTYGFEDIEVIAKVDYFHKLIKKVMSGLDDKSSSKQALVKFNELISLHPTEMFISTLDFTNEEVSNLVQLGFITLTSNHFNEIEHKYSISYPGCGTYLKLVNEGRTWLVKSLNRNKHKEALEEELFRKWSGMNPEGDPKLNNFRKPFYGYDLHWVLADGLGSGIVEVFNTPVGRGWRLTGKV</sequence>
<dbReference type="Proteomes" id="UP000590412">
    <property type="component" value="Unassembled WGS sequence"/>
</dbReference>
<dbReference type="OrthoDB" id="3980126at2759"/>
<dbReference type="GO" id="GO:0046579">
    <property type="term" value="P:positive regulation of Ras protein signal transduction"/>
    <property type="evidence" value="ECO:0007669"/>
    <property type="project" value="TreeGrafter"/>
</dbReference>
<dbReference type="Pfam" id="PF10494">
    <property type="entry name" value="Stk19"/>
    <property type="match status" value="1"/>
</dbReference>
<comment type="similarity">
    <text evidence="1">Belongs to the STK19 family.</text>
</comment>
<dbReference type="PANTHER" id="PTHR15243:SF0">
    <property type="entry name" value="SERINE_THREONINE-PROTEIN KINASE 19"/>
    <property type="match status" value="1"/>
</dbReference>
<evidence type="ECO:0000256" key="1">
    <source>
        <dbReference type="ARBA" id="ARBA00093458"/>
    </source>
</evidence>
<comment type="caution">
    <text evidence="3">The sequence shown here is derived from an EMBL/GenBank/DDBJ whole genome shotgun (WGS) entry which is preliminary data.</text>
</comment>
<dbReference type="GO" id="GO:0016301">
    <property type="term" value="F:kinase activity"/>
    <property type="evidence" value="ECO:0007669"/>
    <property type="project" value="UniProtKB-KW"/>
</dbReference>
<dbReference type="PANTHER" id="PTHR15243">
    <property type="entry name" value="SERINE/THREONINE-PROTEIN KINASE 19"/>
    <property type="match status" value="1"/>
</dbReference>
<keyword evidence="3" id="KW-0808">Transferase</keyword>
<feature type="region of interest" description="Disordered" evidence="2">
    <location>
        <begin position="1"/>
        <end position="30"/>
    </location>
</feature>
<dbReference type="EMBL" id="JABWAB010000005">
    <property type="protein sequence ID" value="KAF6050879.1"/>
    <property type="molecule type" value="Genomic_DNA"/>
</dbReference>
<keyword evidence="3" id="KW-0418">Kinase</keyword>
<organism evidence="3 4">
    <name type="scientific">Candida parapsilosis</name>
    <name type="common">Yeast</name>
    <dbReference type="NCBI Taxonomy" id="5480"/>
    <lineage>
        <taxon>Eukaryota</taxon>
        <taxon>Fungi</taxon>
        <taxon>Dikarya</taxon>
        <taxon>Ascomycota</taxon>
        <taxon>Saccharomycotina</taxon>
        <taxon>Pichiomycetes</taxon>
        <taxon>Debaryomycetaceae</taxon>
        <taxon>Candida/Lodderomyces clade</taxon>
        <taxon>Candida</taxon>
    </lineage>
</organism>
<proteinExistence type="inferred from homology"/>
<evidence type="ECO:0000313" key="3">
    <source>
        <dbReference type="EMBL" id="KAF6050879.1"/>
    </source>
</evidence>
<feature type="compositionally biased region" description="Low complexity" evidence="2">
    <location>
        <begin position="1"/>
        <end position="22"/>
    </location>
</feature>
<accession>A0A8X7T9S1</accession>
<protein>
    <submittedName>
        <fullName evidence="3">Serine-threonine protein kinase 19 family protein</fullName>
    </submittedName>
</protein>
<evidence type="ECO:0000256" key="2">
    <source>
        <dbReference type="SAM" id="MobiDB-lite"/>
    </source>
</evidence>
<gene>
    <name evidence="3" type="ORF">FOB60_003547</name>
</gene>
<dbReference type="AlphaFoldDB" id="A0A8X7T9S1"/>
<evidence type="ECO:0000313" key="4">
    <source>
        <dbReference type="Proteomes" id="UP000590412"/>
    </source>
</evidence>
<name>A0A8X7T9S1_CANPA</name>